<evidence type="ECO:0000313" key="3">
    <source>
        <dbReference type="Proteomes" id="UP001177670"/>
    </source>
</evidence>
<proteinExistence type="predicted"/>
<organism evidence="2 3">
    <name type="scientific">Melipona bicolor</name>
    <dbReference type="NCBI Taxonomy" id="60889"/>
    <lineage>
        <taxon>Eukaryota</taxon>
        <taxon>Metazoa</taxon>
        <taxon>Ecdysozoa</taxon>
        <taxon>Arthropoda</taxon>
        <taxon>Hexapoda</taxon>
        <taxon>Insecta</taxon>
        <taxon>Pterygota</taxon>
        <taxon>Neoptera</taxon>
        <taxon>Endopterygota</taxon>
        <taxon>Hymenoptera</taxon>
        <taxon>Apocrita</taxon>
        <taxon>Aculeata</taxon>
        <taxon>Apoidea</taxon>
        <taxon>Anthophila</taxon>
        <taxon>Apidae</taxon>
        <taxon>Melipona</taxon>
    </lineage>
</organism>
<protein>
    <submittedName>
        <fullName evidence="2">Uncharacterized protein</fullName>
    </submittedName>
</protein>
<evidence type="ECO:0000313" key="2">
    <source>
        <dbReference type="EMBL" id="KAK1121698.1"/>
    </source>
</evidence>
<feature type="region of interest" description="Disordered" evidence="1">
    <location>
        <begin position="23"/>
        <end position="59"/>
    </location>
</feature>
<sequence>MSHSDGCIGEWFKNSAGIERPSIAATIPKSSTSTGVLTGMAEKSAEPVPPPSCSPCAVA</sequence>
<dbReference type="AlphaFoldDB" id="A0AA40FML9"/>
<evidence type="ECO:0000256" key="1">
    <source>
        <dbReference type="SAM" id="MobiDB-lite"/>
    </source>
</evidence>
<keyword evidence="3" id="KW-1185">Reference proteome</keyword>
<name>A0AA40FML9_9HYME</name>
<dbReference type="Proteomes" id="UP001177670">
    <property type="component" value="Unassembled WGS sequence"/>
</dbReference>
<dbReference type="EMBL" id="JAHYIQ010000025">
    <property type="protein sequence ID" value="KAK1121698.1"/>
    <property type="molecule type" value="Genomic_DNA"/>
</dbReference>
<comment type="caution">
    <text evidence="2">The sequence shown here is derived from an EMBL/GenBank/DDBJ whole genome shotgun (WGS) entry which is preliminary data.</text>
</comment>
<reference evidence="2" key="1">
    <citation type="submission" date="2021-10" db="EMBL/GenBank/DDBJ databases">
        <title>Melipona bicolor Genome sequencing and assembly.</title>
        <authorList>
            <person name="Araujo N.S."/>
            <person name="Arias M.C."/>
        </authorList>
    </citation>
    <scope>NUCLEOTIDE SEQUENCE</scope>
    <source>
        <strain evidence="2">USP_2M_L1-L4_2017</strain>
        <tissue evidence="2">Whole body</tissue>
    </source>
</reference>
<accession>A0AA40FML9</accession>
<gene>
    <name evidence="2" type="ORF">K0M31_010009</name>
</gene>